<name>A0A1B2I012_9PSEU</name>
<gene>
    <name evidence="2" type="ORF">BBK82_36295</name>
</gene>
<proteinExistence type="predicted"/>
<feature type="domain" description="DUF4240" evidence="1">
    <location>
        <begin position="1"/>
        <end position="136"/>
    </location>
</feature>
<reference evidence="2 3" key="1">
    <citation type="submission" date="2016-07" db="EMBL/GenBank/DDBJ databases">
        <title>Complete genome sequence of the Lentzea guizhouensis DHS C013.</title>
        <authorList>
            <person name="Cao C."/>
        </authorList>
    </citation>
    <scope>NUCLEOTIDE SEQUENCE [LARGE SCALE GENOMIC DNA]</scope>
    <source>
        <strain evidence="2 3">DHS C013</strain>
    </source>
</reference>
<organism evidence="2 3">
    <name type="scientific">Lentzea guizhouensis</name>
    <dbReference type="NCBI Taxonomy" id="1586287"/>
    <lineage>
        <taxon>Bacteria</taxon>
        <taxon>Bacillati</taxon>
        <taxon>Actinomycetota</taxon>
        <taxon>Actinomycetes</taxon>
        <taxon>Pseudonocardiales</taxon>
        <taxon>Pseudonocardiaceae</taxon>
        <taxon>Lentzea</taxon>
    </lineage>
</organism>
<dbReference type="Pfam" id="PF14024">
    <property type="entry name" value="DUF4240"/>
    <property type="match status" value="1"/>
</dbReference>
<dbReference type="Proteomes" id="UP000093053">
    <property type="component" value="Chromosome"/>
</dbReference>
<keyword evidence="3" id="KW-1185">Reference proteome</keyword>
<dbReference type="AlphaFoldDB" id="A0A1B2I012"/>
<dbReference type="KEGG" id="led:BBK82_36295"/>
<dbReference type="STRING" id="1586287.BBK82_36295"/>
<accession>A0A1B2I012</accession>
<dbReference type="InterPro" id="IPR025334">
    <property type="entry name" value="DUF4240"/>
</dbReference>
<evidence type="ECO:0000259" key="1">
    <source>
        <dbReference type="Pfam" id="PF14024"/>
    </source>
</evidence>
<protein>
    <recommendedName>
        <fullName evidence="1">DUF4240 domain-containing protein</fullName>
    </recommendedName>
</protein>
<sequence length="189" mass="20757">MDLNAFWALLDRSASQTADQDARLEWLTASLASLPPAEIAGFALRVDELRRRVDTWGHWHAADLICAGLCSDDGFFYFQAWLIGLGRETFEAVAADPDALAEVPHVRHLAASGGVHAWPDDEWPDWEGLDHVASEALSGEPGSAELQELLGDHELLVSPEPSGEHWDFADPREIGRRVPRLGVLFGKVA</sequence>
<dbReference type="RefSeq" id="WP_065921628.1">
    <property type="nucleotide sequence ID" value="NZ_CP016793.1"/>
</dbReference>
<dbReference type="EMBL" id="CP016793">
    <property type="protein sequence ID" value="ANZ43306.1"/>
    <property type="molecule type" value="Genomic_DNA"/>
</dbReference>
<evidence type="ECO:0000313" key="3">
    <source>
        <dbReference type="Proteomes" id="UP000093053"/>
    </source>
</evidence>
<evidence type="ECO:0000313" key="2">
    <source>
        <dbReference type="EMBL" id="ANZ43306.1"/>
    </source>
</evidence>
<dbReference type="OrthoDB" id="6200718at2"/>